<dbReference type="Proteomes" id="UP000221918">
    <property type="component" value="Unassembled WGS sequence"/>
</dbReference>
<accession>A0ABD6TAI8</accession>
<sequence length="527" mass="60359">MLSIKDIELQIEEQVQNKAVPGFALSIINETEILYEKAFGFMNWEESNQTITTDTMFRIGSVSKSLTGTLIMKLVEEGILDLDVPICTYIEEFTLQNQEYARTITLRMLLSHTAGLPDGGDIEEPRDQAGWISYIEEIVPNLKLVTPSGVLYSYGNHAYNLAGYVAQSVCEKPFAELMKEYVFDPLGMTRTMYDPLEAMTYPLALAHEKTEQGDWKVQHKFAENVTNYPSFFGMSTITDLSRFAMMHLNKGVLNGKTFLNREIIEEMHKKQVDNYTLNEFGSCLGLIIEKERGGEMLWHSGAISTYKCFFVLFPEKKLGFLTMATQDYGWEIIEMLMNQFIGPIVEPKITSVQVDSDCWRNYEGNYLGAKKGFVSITIKDAALMMEWNGEKMQLEPVRKDFYIARHNGETVSVGFRVMDLRIKYVIVNGSPCKCTDLQRKHVQAVEWKDYEGTYSGGIFEFSFLTKEDKPVFVDEDQYYPCFPITSSIFYAGEYGLLRFTKNLDETSVLSIQDAWHLEYVGEEVKIK</sequence>
<dbReference type="SUPFAM" id="SSF56601">
    <property type="entry name" value="beta-lactamase/transpeptidase-like"/>
    <property type="match status" value="1"/>
</dbReference>
<gene>
    <name evidence="2" type="ORF">COF81_07360</name>
</gene>
<evidence type="ECO:0000313" key="2">
    <source>
        <dbReference type="EMBL" id="PHF02393.1"/>
    </source>
</evidence>
<dbReference type="RefSeq" id="WP_098802905.1">
    <property type="nucleotide sequence ID" value="NZ_NUTL01000029.1"/>
</dbReference>
<dbReference type="PANTHER" id="PTHR43283">
    <property type="entry name" value="BETA-LACTAMASE-RELATED"/>
    <property type="match status" value="1"/>
</dbReference>
<proteinExistence type="predicted"/>
<comment type="caution">
    <text evidence="2">The sequence shown here is derived from an EMBL/GenBank/DDBJ whole genome shotgun (WGS) entry which is preliminary data.</text>
</comment>
<dbReference type="Gene3D" id="3.40.710.10">
    <property type="entry name" value="DD-peptidase/beta-lactamase superfamily"/>
    <property type="match status" value="1"/>
</dbReference>
<dbReference type="AlphaFoldDB" id="A0ABD6TAI8"/>
<evidence type="ECO:0000259" key="1">
    <source>
        <dbReference type="Pfam" id="PF00144"/>
    </source>
</evidence>
<dbReference type="PANTHER" id="PTHR43283:SF3">
    <property type="entry name" value="BETA-LACTAMASE FAMILY PROTEIN (AFU_ORTHOLOGUE AFUA_5G07500)"/>
    <property type="match status" value="1"/>
</dbReference>
<dbReference type="InterPro" id="IPR050789">
    <property type="entry name" value="Diverse_Enzym_Activities"/>
</dbReference>
<feature type="domain" description="Beta-lactamase-related" evidence="1">
    <location>
        <begin position="11"/>
        <end position="329"/>
    </location>
</feature>
<name>A0ABD6TAI8_9BACI</name>
<dbReference type="Pfam" id="PF00144">
    <property type="entry name" value="Beta-lactamase"/>
    <property type="match status" value="1"/>
</dbReference>
<dbReference type="EMBL" id="NUTL01000029">
    <property type="protein sequence ID" value="PHF02393.1"/>
    <property type="molecule type" value="Genomic_DNA"/>
</dbReference>
<organism evidence="2 3">
    <name type="scientific">Bacillus pseudomycoides</name>
    <dbReference type="NCBI Taxonomy" id="64104"/>
    <lineage>
        <taxon>Bacteria</taxon>
        <taxon>Bacillati</taxon>
        <taxon>Bacillota</taxon>
        <taxon>Bacilli</taxon>
        <taxon>Bacillales</taxon>
        <taxon>Bacillaceae</taxon>
        <taxon>Bacillus</taxon>
        <taxon>Bacillus cereus group</taxon>
    </lineage>
</organism>
<dbReference type="InterPro" id="IPR001466">
    <property type="entry name" value="Beta-lactam-related"/>
</dbReference>
<dbReference type="InterPro" id="IPR012338">
    <property type="entry name" value="Beta-lactam/transpept-like"/>
</dbReference>
<reference evidence="2 3" key="1">
    <citation type="submission" date="2017-09" db="EMBL/GenBank/DDBJ databases">
        <title>Large-scale bioinformatics analysis of Bacillus genomes uncovers conserved roles of natural products in bacterial physiology.</title>
        <authorList>
            <consortium name="Agbiome Team Llc"/>
            <person name="Bleich R.M."/>
            <person name="Grubbs K.J."/>
            <person name="Santa Maria K.C."/>
            <person name="Allen S.E."/>
            <person name="Farag S."/>
            <person name="Shank E.A."/>
            <person name="Bowers A."/>
        </authorList>
    </citation>
    <scope>NUCLEOTIDE SEQUENCE [LARGE SCALE GENOMIC DNA]</scope>
    <source>
        <strain evidence="2 3">AFS037265</strain>
    </source>
</reference>
<evidence type="ECO:0000313" key="3">
    <source>
        <dbReference type="Proteomes" id="UP000221918"/>
    </source>
</evidence>
<protein>
    <submittedName>
        <fullName evidence="2">Penicillin-binding protein</fullName>
    </submittedName>
</protein>